<dbReference type="EMBL" id="JADGJD010002035">
    <property type="protein sequence ID" value="KAJ3035546.1"/>
    <property type="molecule type" value="Genomic_DNA"/>
</dbReference>
<comment type="subcellular location">
    <subcellularLocation>
        <location evidence="1">Membrane</location>
        <topology evidence="1">Multi-pass membrane protein</topology>
    </subcellularLocation>
</comment>
<keyword evidence="3 7" id="KW-1133">Transmembrane helix</keyword>
<protein>
    <recommendedName>
        <fullName evidence="8">G-protein coupled receptors family 1 profile domain-containing protein</fullName>
    </recommendedName>
</protein>
<feature type="transmembrane region" description="Helical" evidence="7">
    <location>
        <begin position="240"/>
        <end position="258"/>
    </location>
</feature>
<evidence type="ECO:0000256" key="6">
    <source>
        <dbReference type="ARBA" id="ARBA00023170"/>
    </source>
</evidence>
<keyword evidence="6" id="KW-0675">Receptor</keyword>
<dbReference type="PROSITE" id="PS50262">
    <property type="entry name" value="G_PROTEIN_RECEP_F1_2"/>
    <property type="match status" value="1"/>
</dbReference>
<gene>
    <name evidence="9" type="ORF">HK097_004178</name>
</gene>
<feature type="transmembrane region" description="Helical" evidence="7">
    <location>
        <begin position="120"/>
        <end position="141"/>
    </location>
</feature>
<keyword evidence="5 7" id="KW-0472">Membrane</keyword>
<dbReference type="SUPFAM" id="SSF81321">
    <property type="entry name" value="Family A G protein-coupled receptor-like"/>
    <property type="match status" value="1"/>
</dbReference>
<dbReference type="AlphaFoldDB" id="A0AAD5S1L8"/>
<evidence type="ECO:0000256" key="4">
    <source>
        <dbReference type="ARBA" id="ARBA00023040"/>
    </source>
</evidence>
<name>A0AAD5S1L8_9FUNG</name>
<accession>A0AAD5S1L8</accession>
<sequence>MSYFGPYLFFDQIPNATWPILDAPYTATQQSLALSLAILQIIGLVTNIGLVIVFLSDHRHLRSSNSWMVFALCLADFTNLLFNVFPFAINAAAGSFASGHVGCMRYVCVVRGQQLSRNHLITSLGSIWAISFVTAISPFWFKDSQYKLRPSGVLCLADWTDPTTHGKSFTAWTLIALSTAIAIIIVCYVRVFAEIRRSGKALSFSSGRGDVNMRRSISLETRPQSGGKREKSAREVEAKVAMRSVVIVTVFLIEWAPLGAVFVLEFFTGRAVSPLFDYISKFCANTNFVCNSLLFMFLDRRFSERTKELFSLHR</sequence>
<feature type="non-terminal residue" evidence="9">
    <location>
        <position position="1"/>
    </location>
</feature>
<evidence type="ECO:0000256" key="5">
    <source>
        <dbReference type="ARBA" id="ARBA00023136"/>
    </source>
</evidence>
<proteinExistence type="predicted"/>
<feature type="transmembrane region" description="Helical" evidence="7">
    <location>
        <begin position="278"/>
        <end position="298"/>
    </location>
</feature>
<evidence type="ECO:0000256" key="1">
    <source>
        <dbReference type="ARBA" id="ARBA00004141"/>
    </source>
</evidence>
<keyword evidence="10" id="KW-1185">Reference proteome</keyword>
<keyword evidence="2 7" id="KW-0812">Transmembrane</keyword>
<dbReference type="GO" id="GO:0016020">
    <property type="term" value="C:membrane"/>
    <property type="evidence" value="ECO:0007669"/>
    <property type="project" value="UniProtKB-SubCell"/>
</dbReference>
<dbReference type="InterPro" id="IPR000276">
    <property type="entry name" value="GPCR_Rhodpsn"/>
</dbReference>
<keyword evidence="4" id="KW-0807">Transducer</keyword>
<reference evidence="9" key="1">
    <citation type="submission" date="2020-05" db="EMBL/GenBank/DDBJ databases">
        <title>Phylogenomic resolution of chytrid fungi.</title>
        <authorList>
            <person name="Stajich J.E."/>
            <person name="Amses K."/>
            <person name="Simmons R."/>
            <person name="Seto K."/>
            <person name="Myers J."/>
            <person name="Bonds A."/>
            <person name="Quandt C.A."/>
            <person name="Barry K."/>
            <person name="Liu P."/>
            <person name="Grigoriev I."/>
            <person name="Longcore J.E."/>
            <person name="James T.Y."/>
        </authorList>
    </citation>
    <scope>NUCLEOTIDE SEQUENCE</scope>
    <source>
        <strain evidence="9">JEL0318</strain>
    </source>
</reference>
<keyword evidence="4" id="KW-0297">G-protein coupled receptor</keyword>
<dbReference type="Gene3D" id="1.20.1070.10">
    <property type="entry name" value="Rhodopsin 7-helix transmembrane proteins"/>
    <property type="match status" value="1"/>
</dbReference>
<organism evidence="9 10">
    <name type="scientific">Rhizophlyctis rosea</name>
    <dbReference type="NCBI Taxonomy" id="64517"/>
    <lineage>
        <taxon>Eukaryota</taxon>
        <taxon>Fungi</taxon>
        <taxon>Fungi incertae sedis</taxon>
        <taxon>Chytridiomycota</taxon>
        <taxon>Chytridiomycota incertae sedis</taxon>
        <taxon>Chytridiomycetes</taxon>
        <taxon>Rhizophlyctidales</taxon>
        <taxon>Rhizophlyctidaceae</taxon>
        <taxon>Rhizophlyctis</taxon>
    </lineage>
</organism>
<feature type="transmembrane region" description="Helical" evidence="7">
    <location>
        <begin position="169"/>
        <end position="193"/>
    </location>
</feature>
<dbReference type="Pfam" id="PF00001">
    <property type="entry name" value="7tm_1"/>
    <property type="match status" value="1"/>
</dbReference>
<feature type="transmembrane region" description="Helical" evidence="7">
    <location>
        <begin position="32"/>
        <end position="55"/>
    </location>
</feature>
<feature type="domain" description="G-protein coupled receptors family 1 profile" evidence="8">
    <location>
        <begin position="64"/>
        <end position="295"/>
    </location>
</feature>
<dbReference type="InterPro" id="IPR050125">
    <property type="entry name" value="GPCR_opsins"/>
</dbReference>
<dbReference type="PANTHER" id="PTHR24240">
    <property type="entry name" value="OPSIN"/>
    <property type="match status" value="1"/>
</dbReference>
<evidence type="ECO:0000313" key="10">
    <source>
        <dbReference type="Proteomes" id="UP001212841"/>
    </source>
</evidence>
<evidence type="ECO:0000256" key="7">
    <source>
        <dbReference type="SAM" id="Phobius"/>
    </source>
</evidence>
<evidence type="ECO:0000256" key="3">
    <source>
        <dbReference type="ARBA" id="ARBA00022989"/>
    </source>
</evidence>
<dbReference type="GO" id="GO:0004930">
    <property type="term" value="F:G protein-coupled receptor activity"/>
    <property type="evidence" value="ECO:0007669"/>
    <property type="project" value="UniProtKB-KW"/>
</dbReference>
<dbReference type="Proteomes" id="UP001212841">
    <property type="component" value="Unassembled WGS sequence"/>
</dbReference>
<evidence type="ECO:0000259" key="8">
    <source>
        <dbReference type="PROSITE" id="PS50262"/>
    </source>
</evidence>
<evidence type="ECO:0000256" key="2">
    <source>
        <dbReference type="ARBA" id="ARBA00022692"/>
    </source>
</evidence>
<dbReference type="InterPro" id="IPR017452">
    <property type="entry name" value="GPCR_Rhodpsn_7TM"/>
</dbReference>
<dbReference type="PRINTS" id="PR00237">
    <property type="entry name" value="GPCRRHODOPSN"/>
</dbReference>
<evidence type="ECO:0000313" key="9">
    <source>
        <dbReference type="EMBL" id="KAJ3035546.1"/>
    </source>
</evidence>
<comment type="caution">
    <text evidence="9">The sequence shown here is derived from an EMBL/GenBank/DDBJ whole genome shotgun (WGS) entry which is preliminary data.</text>
</comment>